<dbReference type="SMART" id="SM00257">
    <property type="entry name" value="LysM"/>
    <property type="match status" value="1"/>
</dbReference>
<reference evidence="3" key="1">
    <citation type="journal article" date="2019" name="Int. J. Syst. Evol. Microbiol.">
        <title>The Global Catalogue of Microorganisms (GCM) 10K type strain sequencing project: providing services to taxonomists for standard genome sequencing and annotation.</title>
        <authorList>
            <consortium name="The Broad Institute Genomics Platform"/>
            <consortium name="The Broad Institute Genome Sequencing Center for Infectious Disease"/>
            <person name="Wu L."/>
            <person name="Ma J."/>
        </authorList>
    </citation>
    <scope>NUCLEOTIDE SEQUENCE [LARGE SCALE GENOMIC DNA]</scope>
    <source>
        <strain evidence="3">GH52</strain>
    </source>
</reference>
<evidence type="ECO:0000259" key="1">
    <source>
        <dbReference type="PROSITE" id="PS51782"/>
    </source>
</evidence>
<dbReference type="InterPro" id="IPR045361">
    <property type="entry name" value="CIS_tube_prot_N"/>
</dbReference>
<comment type="caution">
    <text evidence="2">The sequence shown here is derived from an EMBL/GenBank/DDBJ whole genome shotgun (WGS) entry which is preliminary data.</text>
</comment>
<dbReference type="Gene3D" id="3.10.350.10">
    <property type="entry name" value="LysM domain"/>
    <property type="match status" value="1"/>
</dbReference>
<dbReference type="InterPro" id="IPR036779">
    <property type="entry name" value="LysM_dom_sf"/>
</dbReference>
<feature type="domain" description="LysM" evidence="1">
    <location>
        <begin position="160"/>
        <end position="207"/>
    </location>
</feature>
<keyword evidence="3" id="KW-1185">Reference proteome</keyword>
<dbReference type="PROSITE" id="PS51782">
    <property type="entry name" value="LYSM"/>
    <property type="match status" value="1"/>
</dbReference>
<proteinExistence type="predicted"/>
<dbReference type="Proteomes" id="UP001597362">
    <property type="component" value="Unassembled WGS sequence"/>
</dbReference>
<dbReference type="Pfam" id="PF19266">
    <property type="entry name" value="CIS_tube"/>
    <property type="match status" value="1"/>
</dbReference>
<accession>A0ABW4YEP6</accession>
<sequence>MSGLALKKAMIWVESGSSNERMDVMFNPSEYSLDSSNKFSWQAVPGLSQPIAQFVNGEATSLSMELFFDTYEKGTDVRKQTMKIASLLEVDKDLHAPPLCRFVWGSLQFKGVLEKVTQRYTMFLDSGLPVRATLQVTFRAVQSLVEQFKQIPRQSADRTKQRTIKQGEQLWQIAAEEYEDPALWREIATANGIENPSQLEAGMVLKIPRLYG</sequence>
<protein>
    <submittedName>
        <fullName evidence="2">LysM peptidoglycan-binding domain-containing protein</fullName>
    </submittedName>
</protein>
<evidence type="ECO:0000313" key="3">
    <source>
        <dbReference type="Proteomes" id="UP001597362"/>
    </source>
</evidence>
<organism evidence="2 3">
    <name type="scientific">Paenibacillus yanchengensis</name>
    <dbReference type="NCBI Taxonomy" id="2035833"/>
    <lineage>
        <taxon>Bacteria</taxon>
        <taxon>Bacillati</taxon>
        <taxon>Bacillota</taxon>
        <taxon>Bacilli</taxon>
        <taxon>Bacillales</taxon>
        <taxon>Paenibacillaceae</taxon>
        <taxon>Paenibacillus</taxon>
    </lineage>
</organism>
<gene>
    <name evidence="2" type="ORF">ACFSJH_00095</name>
</gene>
<evidence type="ECO:0000313" key="2">
    <source>
        <dbReference type="EMBL" id="MFD2114155.1"/>
    </source>
</evidence>
<dbReference type="RefSeq" id="WP_377769128.1">
    <property type="nucleotide sequence ID" value="NZ_JBHUHO010000001.1"/>
</dbReference>
<dbReference type="Pfam" id="PF01476">
    <property type="entry name" value="LysM"/>
    <property type="match status" value="1"/>
</dbReference>
<dbReference type="InterPro" id="IPR018392">
    <property type="entry name" value="LysM"/>
</dbReference>
<name>A0ABW4YEP6_9BACL</name>
<dbReference type="EMBL" id="JBHUHO010000001">
    <property type="protein sequence ID" value="MFD2114155.1"/>
    <property type="molecule type" value="Genomic_DNA"/>
</dbReference>